<dbReference type="STRING" id="39946.B8ANH3"/>
<name>B8ANH3_ORYSI</name>
<dbReference type="AlphaFoldDB" id="B8ANH3"/>
<evidence type="ECO:0000256" key="1">
    <source>
        <dbReference type="SAM" id="MobiDB-lite"/>
    </source>
</evidence>
<feature type="compositionally biased region" description="Acidic residues" evidence="1">
    <location>
        <begin position="298"/>
        <end position="312"/>
    </location>
</feature>
<protein>
    <recommendedName>
        <fullName evidence="4">Myb/SANT-like domain-containing protein</fullName>
    </recommendedName>
</protein>
<dbReference type="Proteomes" id="UP000007015">
    <property type="component" value="Chromosome 3"/>
</dbReference>
<gene>
    <name evidence="2" type="ORF">OsI_11401</name>
</gene>
<dbReference type="PANTHER" id="PTHR47069:SF11">
    <property type="entry name" value="OS04G0275550 PROTEIN"/>
    <property type="match status" value="1"/>
</dbReference>
<feature type="region of interest" description="Disordered" evidence="1">
    <location>
        <begin position="290"/>
        <end position="339"/>
    </location>
</feature>
<feature type="compositionally biased region" description="Low complexity" evidence="1">
    <location>
        <begin position="322"/>
        <end position="333"/>
    </location>
</feature>
<dbReference type="PANTHER" id="PTHR47069">
    <property type="match status" value="1"/>
</dbReference>
<evidence type="ECO:0008006" key="4">
    <source>
        <dbReference type="Google" id="ProtNLM"/>
    </source>
</evidence>
<organism evidence="2 3">
    <name type="scientific">Oryza sativa subsp. indica</name>
    <name type="common">Rice</name>
    <dbReference type="NCBI Taxonomy" id="39946"/>
    <lineage>
        <taxon>Eukaryota</taxon>
        <taxon>Viridiplantae</taxon>
        <taxon>Streptophyta</taxon>
        <taxon>Embryophyta</taxon>
        <taxon>Tracheophyta</taxon>
        <taxon>Spermatophyta</taxon>
        <taxon>Magnoliopsida</taxon>
        <taxon>Liliopsida</taxon>
        <taxon>Poales</taxon>
        <taxon>Poaceae</taxon>
        <taxon>BOP clade</taxon>
        <taxon>Oryzoideae</taxon>
        <taxon>Oryzeae</taxon>
        <taxon>Oryzinae</taxon>
        <taxon>Oryza</taxon>
        <taxon>Oryza sativa</taxon>
    </lineage>
</organism>
<keyword evidence="3" id="KW-1185">Reference proteome</keyword>
<proteinExistence type="predicted"/>
<sequence>MASYGGSYNGDEGGKGHDDDVYGHDGCTKDFLASGPWCAHRGGTVGADAAHPPPDSSSGNTSRVRFESLDLNDSDGWPEMATYAGMLQADDDNIEIPPPPIRVPPRRISRTLGIRPTRSAGGGGVQGAAAGGGRAGAASAGGGVAGAVVGGGGVAVSARPASRASVCRNVSDLAAEHSDANDGIPVRKDKANWSARNTRTFCSIWCHQMDIGNCVRGIMQKNGWRDIIKSSGLGRNPDGTVVAEDDWWAANTKGHPDWKKFRKGLPEYLPEIDRMFEGVAVDDSTSFVATADQPVECDSSDEADDDEDDDELTPLSVDNKRTSSTSTTALSPSKKSRSPAVRVMDINMSEYNEISRNKLSVLQTMMQVKQDAMQEERKAIERKVAKECGVTPSETPTLFMGVLEIIKYQSVMDLFIVTEPEGRMLIIKKYAGVDN</sequence>
<dbReference type="OMA" id="MDINMSE"/>
<accession>B8ANH3</accession>
<evidence type="ECO:0000313" key="3">
    <source>
        <dbReference type="Proteomes" id="UP000007015"/>
    </source>
</evidence>
<reference evidence="2 3" key="1">
    <citation type="journal article" date="2005" name="PLoS Biol.">
        <title>The genomes of Oryza sativa: a history of duplications.</title>
        <authorList>
            <person name="Yu J."/>
            <person name="Wang J."/>
            <person name="Lin W."/>
            <person name="Li S."/>
            <person name="Li H."/>
            <person name="Zhou J."/>
            <person name="Ni P."/>
            <person name="Dong W."/>
            <person name="Hu S."/>
            <person name="Zeng C."/>
            <person name="Zhang J."/>
            <person name="Zhang Y."/>
            <person name="Li R."/>
            <person name="Xu Z."/>
            <person name="Li S."/>
            <person name="Li X."/>
            <person name="Zheng H."/>
            <person name="Cong L."/>
            <person name="Lin L."/>
            <person name="Yin J."/>
            <person name="Geng J."/>
            <person name="Li G."/>
            <person name="Shi J."/>
            <person name="Liu J."/>
            <person name="Lv H."/>
            <person name="Li J."/>
            <person name="Wang J."/>
            <person name="Deng Y."/>
            <person name="Ran L."/>
            <person name="Shi X."/>
            <person name="Wang X."/>
            <person name="Wu Q."/>
            <person name="Li C."/>
            <person name="Ren X."/>
            <person name="Wang J."/>
            <person name="Wang X."/>
            <person name="Li D."/>
            <person name="Liu D."/>
            <person name="Zhang X."/>
            <person name="Ji Z."/>
            <person name="Zhao W."/>
            <person name="Sun Y."/>
            <person name="Zhang Z."/>
            <person name="Bao J."/>
            <person name="Han Y."/>
            <person name="Dong L."/>
            <person name="Ji J."/>
            <person name="Chen P."/>
            <person name="Wu S."/>
            <person name="Liu J."/>
            <person name="Xiao Y."/>
            <person name="Bu D."/>
            <person name="Tan J."/>
            <person name="Yang L."/>
            <person name="Ye C."/>
            <person name="Zhang J."/>
            <person name="Xu J."/>
            <person name="Zhou Y."/>
            <person name="Yu Y."/>
            <person name="Zhang B."/>
            <person name="Zhuang S."/>
            <person name="Wei H."/>
            <person name="Liu B."/>
            <person name="Lei M."/>
            <person name="Yu H."/>
            <person name="Li Y."/>
            <person name="Xu H."/>
            <person name="Wei S."/>
            <person name="He X."/>
            <person name="Fang L."/>
            <person name="Zhang Z."/>
            <person name="Zhang Y."/>
            <person name="Huang X."/>
            <person name="Su Z."/>
            <person name="Tong W."/>
            <person name="Li J."/>
            <person name="Tong Z."/>
            <person name="Li S."/>
            <person name="Ye J."/>
            <person name="Wang L."/>
            <person name="Fang L."/>
            <person name="Lei T."/>
            <person name="Chen C."/>
            <person name="Chen H."/>
            <person name="Xu Z."/>
            <person name="Li H."/>
            <person name="Huang H."/>
            <person name="Zhang F."/>
            <person name="Xu H."/>
            <person name="Li N."/>
            <person name="Zhao C."/>
            <person name="Li S."/>
            <person name="Dong L."/>
            <person name="Huang Y."/>
            <person name="Li L."/>
            <person name="Xi Y."/>
            <person name="Qi Q."/>
            <person name="Li W."/>
            <person name="Zhang B."/>
            <person name="Hu W."/>
            <person name="Zhang Y."/>
            <person name="Tian X."/>
            <person name="Jiao Y."/>
            <person name="Liang X."/>
            <person name="Jin J."/>
            <person name="Gao L."/>
            <person name="Zheng W."/>
            <person name="Hao B."/>
            <person name="Liu S."/>
            <person name="Wang W."/>
            <person name="Yuan L."/>
            <person name="Cao M."/>
            <person name="McDermott J."/>
            <person name="Samudrala R."/>
            <person name="Wang J."/>
            <person name="Wong G.K."/>
            <person name="Yang H."/>
        </authorList>
    </citation>
    <scope>NUCLEOTIDE SEQUENCE [LARGE SCALE GENOMIC DNA]</scope>
    <source>
        <strain evidence="3">cv. 93-11</strain>
    </source>
</reference>
<dbReference type="HOGENOM" id="CLU_617359_0_0_1"/>
<dbReference type="Gramene" id="BGIOSGA010813-TA">
    <property type="protein sequence ID" value="BGIOSGA010813-PA"/>
    <property type="gene ID" value="BGIOSGA010813"/>
</dbReference>
<dbReference type="EMBL" id="CM000128">
    <property type="protein sequence ID" value="EEC75174.1"/>
    <property type="molecule type" value="Genomic_DNA"/>
</dbReference>
<evidence type="ECO:0000313" key="2">
    <source>
        <dbReference type="EMBL" id="EEC75174.1"/>
    </source>
</evidence>